<reference evidence="1 2" key="1">
    <citation type="journal article" date="2019" name="Sci. Rep.">
        <title>Orb-weaving spider Araneus ventricosus genome elucidates the spidroin gene catalogue.</title>
        <authorList>
            <person name="Kono N."/>
            <person name="Nakamura H."/>
            <person name="Ohtoshi R."/>
            <person name="Moran D.A.P."/>
            <person name="Shinohara A."/>
            <person name="Yoshida Y."/>
            <person name="Fujiwara M."/>
            <person name="Mori M."/>
            <person name="Tomita M."/>
            <person name="Arakawa K."/>
        </authorList>
    </citation>
    <scope>NUCLEOTIDE SEQUENCE [LARGE SCALE GENOMIC DNA]</scope>
</reference>
<keyword evidence="2" id="KW-1185">Reference proteome</keyword>
<name>A0A4Y2F403_ARAVE</name>
<dbReference type="AlphaFoldDB" id="A0A4Y2F403"/>
<dbReference type="InterPro" id="IPR012337">
    <property type="entry name" value="RNaseH-like_sf"/>
</dbReference>
<sequence>MCRGYTEACCSYICLEEQNKDCALWCKNSIQCQRSKNTHHEKSALGDFSLSSTRFPHVHVDVVGLLSALRGMNNLLTSVDIFTRWSEAFPIPDQSADTIARAHFC</sequence>
<dbReference type="GO" id="GO:0003676">
    <property type="term" value="F:nucleic acid binding"/>
    <property type="evidence" value="ECO:0007669"/>
    <property type="project" value="InterPro"/>
</dbReference>
<dbReference type="OrthoDB" id="422540at2759"/>
<organism evidence="1 2">
    <name type="scientific">Araneus ventricosus</name>
    <name type="common">Orbweaver spider</name>
    <name type="synonym">Epeira ventricosa</name>
    <dbReference type="NCBI Taxonomy" id="182803"/>
    <lineage>
        <taxon>Eukaryota</taxon>
        <taxon>Metazoa</taxon>
        <taxon>Ecdysozoa</taxon>
        <taxon>Arthropoda</taxon>
        <taxon>Chelicerata</taxon>
        <taxon>Arachnida</taxon>
        <taxon>Araneae</taxon>
        <taxon>Araneomorphae</taxon>
        <taxon>Entelegynae</taxon>
        <taxon>Araneoidea</taxon>
        <taxon>Araneidae</taxon>
        <taxon>Araneus</taxon>
    </lineage>
</organism>
<proteinExistence type="predicted"/>
<dbReference type="Proteomes" id="UP000499080">
    <property type="component" value="Unassembled WGS sequence"/>
</dbReference>
<dbReference type="Gene3D" id="3.30.420.10">
    <property type="entry name" value="Ribonuclease H-like superfamily/Ribonuclease H"/>
    <property type="match status" value="1"/>
</dbReference>
<gene>
    <name evidence="1" type="ORF">AVEN_73255_1</name>
</gene>
<comment type="caution">
    <text evidence="1">The sequence shown here is derived from an EMBL/GenBank/DDBJ whole genome shotgun (WGS) entry which is preliminary data.</text>
</comment>
<protein>
    <submittedName>
        <fullName evidence="1">Uncharacterized protein</fullName>
    </submittedName>
</protein>
<dbReference type="EMBL" id="BGPR01000785">
    <property type="protein sequence ID" value="GBM35457.1"/>
    <property type="molecule type" value="Genomic_DNA"/>
</dbReference>
<dbReference type="InterPro" id="IPR036397">
    <property type="entry name" value="RNaseH_sf"/>
</dbReference>
<evidence type="ECO:0000313" key="2">
    <source>
        <dbReference type="Proteomes" id="UP000499080"/>
    </source>
</evidence>
<evidence type="ECO:0000313" key="1">
    <source>
        <dbReference type="EMBL" id="GBM35457.1"/>
    </source>
</evidence>
<accession>A0A4Y2F403</accession>
<dbReference type="SUPFAM" id="SSF53098">
    <property type="entry name" value="Ribonuclease H-like"/>
    <property type="match status" value="1"/>
</dbReference>